<evidence type="ECO:0000259" key="1">
    <source>
        <dbReference type="PROSITE" id="PS51725"/>
    </source>
</evidence>
<accession>A0A2Z3RVT2</accession>
<feature type="domain" description="ABM" evidence="1">
    <location>
        <begin position="3"/>
        <end position="92"/>
    </location>
</feature>
<organism evidence="2 3">
    <name type="scientific">Aurantimicrobium photophilum</name>
    <dbReference type="NCBI Taxonomy" id="1987356"/>
    <lineage>
        <taxon>Bacteria</taxon>
        <taxon>Bacillati</taxon>
        <taxon>Actinomycetota</taxon>
        <taxon>Actinomycetes</taxon>
        <taxon>Micrococcales</taxon>
        <taxon>Microbacteriaceae</taxon>
        <taxon>Aurantimicrobium</taxon>
    </lineage>
</organism>
<evidence type="ECO:0000313" key="3">
    <source>
        <dbReference type="Proteomes" id="UP000246894"/>
    </source>
</evidence>
<dbReference type="PANTHER" id="PTHR33336:SF15">
    <property type="entry name" value="ABM DOMAIN-CONTAINING PROTEIN"/>
    <property type="match status" value="1"/>
</dbReference>
<dbReference type="RefSeq" id="WP_110232615.1">
    <property type="nucleotide sequence ID" value="NZ_CP023994.1"/>
</dbReference>
<dbReference type="InterPro" id="IPR007138">
    <property type="entry name" value="ABM_dom"/>
</dbReference>
<name>A0A2Z3RVT2_9MICO</name>
<dbReference type="EMBL" id="CP023994">
    <property type="protein sequence ID" value="AWR20680.1"/>
    <property type="molecule type" value="Genomic_DNA"/>
</dbReference>
<dbReference type="OrthoDB" id="3695636at2"/>
<sequence>MAFVCSATWIAKEGSADVVAEALKHLSPASRTEEGNIYYQAYQDPAEPNTFRIFEVYTDEAAFKAHAEYDHFKEYALGKAIPVLETRQRDFYETLDY</sequence>
<keyword evidence="2" id="KW-0503">Monooxygenase</keyword>
<dbReference type="Gene3D" id="3.30.70.100">
    <property type="match status" value="1"/>
</dbReference>
<dbReference type="InterPro" id="IPR050744">
    <property type="entry name" value="AI-2_Isomerase_LsrG"/>
</dbReference>
<dbReference type="PANTHER" id="PTHR33336">
    <property type="entry name" value="QUINOL MONOOXYGENASE YGIN-RELATED"/>
    <property type="match status" value="1"/>
</dbReference>
<dbReference type="SUPFAM" id="SSF54909">
    <property type="entry name" value="Dimeric alpha+beta barrel"/>
    <property type="match status" value="1"/>
</dbReference>
<dbReference type="InterPro" id="IPR011008">
    <property type="entry name" value="Dimeric_a/b-barrel"/>
</dbReference>
<proteinExistence type="predicted"/>
<dbReference type="Proteomes" id="UP000246894">
    <property type="component" value="Chromosome"/>
</dbReference>
<dbReference type="AlphaFoldDB" id="A0A2Z3RVT2"/>
<evidence type="ECO:0000313" key="2">
    <source>
        <dbReference type="EMBL" id="AWR20680.1"/>
    </source>
</evidence>
<protein>
    <submittedName>
        <fullName evidence="2">Monooxygenase YcnE</fullName>
        <ecNumber evidence="2">1.-.-.-</ecNumber>
    </submittedName>
</protein>
<reference evidence="2 3" key="1">
    <citation type="submission" date="2017-10" db="EMBL/GenBank/DDBJ databases">
        <title>Genome of an Actinobacterium that displays light-enhanced growth.</title>
        <authorList>
            <person name="Maresca J.A."/>
            <person name="Hempel P."/>
            <person name="Shevchenko O."/>
            <person name="Miller K.J."/>
            <person name="Hahn M.W."/>
        </authorList>
    </citation>
    <scope>NUCLEOTIDE SEQUENCE [LARGE SCALE GENOMIC DNA]</scope>
    <source>
        <strain evidence="2 3">MWH-Mo1</strain>
    </source>
</reference>
<dbReference type="PROSITE" id="PS51725">
    <property type="entry name" value="ABM"/>
    <property type="match status" value="1"/>
</dbReference>
<keyword evidence="3" id="KW-1185">Reference proteome</keyword>
<dbReference type="EC" id="1.-.-.-" evidence="2"/>
<keyword evidence="2" id="KW-0560">Oxidoreductase</keyword>
<dbReference type="Pfam" id="PF03992">
    <property type="entry name" value="ABM"/>
    <property type="match status" value="1"/>
</dbReference>
<dbReference type="GO" id="GO:0004497">
    <property type="term" value="F:monooxygenase activity"/>
    <property type="evidence" value="ECO:0007669"/>
    <property type="project" value="UniProtKB-KW"/>
</dbReference>
<dbReference type="KEGG" id="aum:AURMO_00055"/>
<gene>
    <name evidence="2" type="ORF">AURMO_00055</name>
</gene>